<organism evidence="2 3">
    <name type="scientific">Triangularia setosa</name>
    <dbReference type="NCBI Taxonomy" id="2587417"/>
    <lineage>
        <taxon>Eukaryota</taxon>
        <taxon>Fungi</taxon>
        <taxon>Dikarya</taxon>
        <taxon>Ascomycota</taxon>
        <taxon>Pezizomycotina</taxon>
        <taxon>Sordariomycetes</taxon>
        <taxon>Sordariomycetidae</taxon>
        <taxon>Sordariales</taxon>
        <taxon>Podosporaceae</taxon>
        <taxon>Triangularia</taxon>
    </lineage>
</organism>
<reference evidence="2" key="1">
    <citation type="journal article" date="2023" name="Mol. Phylogenet. Evol.">
        <title>Genome-scale phylogeny and comparative genomics of the fungal order Sordariales.</title>
        <authorList>
            <person name="Hensen N."/>
            <person name="Bonometti L."/>
            <person name="Westerberg I."/>
            <person name="Brannstrom I.O."/>
            <person name="Guillou S."/>
            <person name="Cros-Aarteil S."/>
            <person name="Calhoun S."/>
            <person name="Haridas S."/>
            <person name="Kuo A."/>
            <person name="Mondo S."/>
            <person name="Pangilinan J."/>
            <person name="Riley R."/>
            <person name="LaButti K."/>
            <person name="Andreopoulos B."/>
            <person name="Lipzen A."/>
            <person name="Chen C."/>
            <person name="Yan M."/>
            <person name="Daum C."/>
            <person name="Ng V."/>
            <person name="Clum A."/>
            <person name="Steindorff A."/>
            <person name="Ohm R.A."/>
            <person name="Martin F."/>
            <person name="Silar P."/>
            <person name="Natvig D.O."/>
            <person name="Lalanne C."/>
            <person name="Gautier V."/>
            <person name="Ament-Velasquez S.L."/>
            <person name="Kruys A."/>
            <person name="Hutchinson M.I."/>
            <person name="Powell A.J."/>
            <person name="Barry K."/>
            <person name="Miller A.N."/>
            <person name="Grigoriev I.V."/>
            <person name="Debuchy R."/>
            <person name="Gladieux P."/>
            <person name="Hiltunen Thoren M."/>
            <person name="Johannesson H."/>
        </authorList>
    </citation>
    <scope>NUCLEOTIDE SEQUENCE</scope>
    <source>
        <strain evidence="2">CBS 892.96</strain>
    </source>
</reference>
<sequence>MHSFCHGFHHLPLFFSVLWSGGALRLFFVFFLPDIKLGLRNFVLQPFGEVKSIIEAMEAGLFGRDVTTGKLGWLMDGRC</sequence>
<reference evidence="2" key="2">
    <citation type="submission" date="2023-05" db="EMBL/GenBank/DDBJ databases">
        <authorList>
            <consortium name="Lawrence Berkeley National Laboratory"/>
            <person name="Steindorff A."/>
            <person name="Hensen N."/>
            <person name="Bonometti L."/>
            <person name="Westerberg I."/>
            <person name="Brannstrom I.O."/>
            <person name="Guillou S."/>
            <person name="Cros-Aarteil S."/>
            <person name="Calhoun S."/>
            <person name="Haridas S."/>
            <person name="Kuo A."/>
            <person name="Mondo S."/>
            <person name="Pangilinan J."/>
            <person name="Riley R."/>
            <person name="Labutti K."/>
            <person name="Andreopoulos B."/>
            <person name="Lipzen A."/>
            <person name="Chen C."/>
            <person name="Yanf M."/>
            <person name="Daum C."/>
            <person name="Ng V."/>
            <person name="Clum A."/>
            <person name="Ohm R."/>
            <person name="Martin F."/>
            <person name="Silar P."/>
            <person name="Natvig D."/>
            <person name="Lalanne C."/>
            <person name="Gautier V."/>
            <person name="Ament-Velasquez S.L."/>
            <person name="Kruys A."/>
            <person name="Hutchinson M.I."/>
            <person name="Powell A.J."/>
            <person name="Barry K."/>
            <person name="Miller A.N."/>
            <person name="Grigoriev I.V."/>
            <person name="Debuchy R."/>
            <person name="Gladieux P."/>
            <person name="Thoren M.H."/>
            <person name="Johannesson H."/>
        </authorList>
    </citation>
    <scope>NUCLEOTIDE SEQUENCE</scope>
    <source>
        <strain evidence="2">CBS 892.96</strain>
    </source>
</reference>
<dbReference type="EMBL" id="MU866106">
    <property type="protein sequence ID" value="KAK4179989.1"/>
    <property type="molecule type" value="Genomic_DNA"/>
</dbReference>
<evidence type="ECO:0000313" key="2">
    <source>
        <dbReference type="EMBL" id="KAK4179989.1"/>
    </source>
</evidence>
<keyword evidence="1" id="KW-0812">Transmembrane</keyword>
<evidence type="ECO:0000313" key="3">
    <source>
        <dbReference type="Proteomes" id="UP001302321"/>
    </source>
</evidence>
<dbReference type="AlphaFoldDB" id="A0AAN6WDG1"/>
<comment type="caution">
    <text evidence="2">The sequence shown here is derived from an EMBL/GenBank/DDBJ whole genome shotgun (WGS) entry which is preliminary data.</text>
</comment>
<name>A0AAN6WDG1_9PEZI</name>
<feature type="transmembrane region" description="Helical" evidence="1">
    <location>
        <begin position="12"/>
        <end position="32"/>
    </location>
</feature>
<accession>A0AAN6WDG1</accession>
<evidence type="ECO:0000256" key="1">
    <source>
        <dbReference type="SAM" id="Phobius"/>
    </source>
</evidence>
<keyword evidence="1" id="KW-1133">Transmembrane helix</keyword>
<keyword evidence="3" id="KW-1185">Reference proteome</keyword>
<keyword evidence="1" id="KW-0472">Membrane</keyword>
<dbReference type="Proteomes" id="UP001302321">
    <property type="component" value="Unassembled WGS sequence"/>
</dbReference>
<gene>
    <name evidence="2" type="ORF">QBC36DRAFT_321184</name>
</gene>
<protein>
    <submittedName>
        <fullName evidence="2">Uncharacterized protein</fullName>
    </submittedName>
</protein>
<proteinExistence type="predicted"/>